<proteinExistence type="predicted"/>
<gene>
    <name evidence="3" type="ORF">GS398_04485</name>
</gene>
<feature type="compositionally biased region" description="Low complexity" evidence="1">
    <location>
        <begin position="47"/>
        <end position="63"/>
    </location>
</feature>
<evidence type="ECO:0000313" key="4">
    <source>
        <dbReference type="Proteomes" id="UP000451233"/>
    </source>
</evidence>
<keyword evidence="4" id="KW-1185">Reference proteome</keyword>
<organism evidence="3 4">
    <name type="scientific">Hufsiella ginkgonis</name>
    <dbReference type="NCBI Taxonomy" id="2695274"/>
    <lineage>
        <taxon>Bacteria</taxon>
        <taxon>Pseudomonadati</taxon>
        <taxon>Bacteroidota</taxon>
        <taxon>Sphingobacteriia</taxon>
        <taxon>Sphingobacteriales</taxon>
        <taxon>Sphingobacteriaceae</taxon>
        <taxon>Hufsiella</taxon>
    </lineage>
</organism>
<dbReference type="AlphaFoldDB" id="A0A7K1XU59"/>
<dbReference type="PROSITE" id="PS51257">
    <property type="entry name" value="PROKAR_LIPOPROTEIN"/>
    <property type="match status" value="1"/>
</dbReference>
<keyword evidence="2" id="KW-0732">Signal</keyword>
<reference evidence="3 4" key="1">
    <citation type="submission" date="2019-11" db="EMBL/GenBank/DDBJ databases">
        <title>Pedobacter sp. HMF7056 Genome sequencing and assembly.</title>
        <authorList>
            <person name="Kang H."/>
            <person name="Kim H."/>
            <person name="Joh K."/>
        </authorList>
    </citation>
    <scope>NUCLEOTIDE SEQUENCE [LARGE SCALE GENOMIC DNA]</scope>
    <source>
        <strain evidence="3 4">HMF7056</strain>
    </source>
</reference>
<accession>A0A7K1XU59</accession>
<feature type="signal peptide" evidence="2">
    <location>
        <begin position="1"/>
        <end position="23"/>
    </location>
</feature>
<feature type="region of interest" description="Disordered" evidence="1">
    <location>
        <begin position="31"/>
        <end position="71"/>
    </location>
</feature>
<comment type="caution">
    <text evidence="3">The sequence shown here is derived from an EMBL/GenBank/DDBJ whole genome shotgun (WGS) entry which is preliminary data.</text>
</comment>
<evidence type="ECO:0008006" key="5">
    <source>
        <dbReference type="Google" id="ProtNLM"/>
    </source>
</evidence>
<evidence type="ECO:0000256" key="2">
    <source>
        <dbReference type="SAM" id="SignalP"/>
    </source>
</evidence>
<dbReference type="Proteomes" id="UP000451233">
    <property type="component" value="Unassembled WGS sequence"/>
</dbReference>
<dbReference type="EMBL" id="WVHS01000001">
    <property type="protein sequence ID" value="MXV14545.1"/>
    <property type="molecule type" value="Genomic_DNA"/>
</dbReference>
<name>A0A7K1XU59_9SPHI</name>
<dbReference type="RefSeq" id="WP_160905510.1">
    <property type="nucleotide sequence ID" value="NZ_WVHS01000001.1"/>
</dbReference>
<sequence>MNSFKPVKIILFAATLLAFTACEVENLPLPETDTVKTPSPLPPGASNPPVDTTTIPTPGLPGTEVPQPLPQKAGMLRKATYSLLDYRIFNYDNQDRIIRYYSQYNSVQGTNIVSKFGYNFTYNAEGELTGMIEDNNLRTVYSNRNGVLYKAITYAPDNSIYRAYEFFFNQKKQLVIFNSSKDNGDGSELPERRVELTYDTRGNLVLWSEQYYNAATKQYMQATQLQFSDFDDKPSLKHSLTFGSVLQPLNFFVNNPGKKRFLNSSSPVEFYTYVYGADGYPVRRTTSYSYSKPLPEMVETYEF</sequence>
<evidence type="ECO:0000313" key="3">
    <source>
        <dbReference type="EMBL" id="MXV14545.1"/>
    </source>
</evidence>
<evidence type="ECO:0000256" key="1">
    <source>
        <dbReference type="SAM" id="MobiDB-lite"/>
    </source>
</evidence>
<protein>
    <recommendedName>
        <fullName evidence="5">DUF4595 domain-containing protein</fullName>
    </recommendedName>
</protein>
<feature type="chain" id="PRO_5029751697" description="DUF4595 domain-containing protein" evidence="2">
    <location>
        <begin position="24"/>
        <end position="303"/>
    </location>
</feature>